<gene>
    <name evidence="3" type="ORF">SAMN04488025_101131</name>
</gene>
<dbReference type="RefSeq" id="WP_092035395.1">
    <property type="nucleotide sequence ID" value="NZ_FOOK01000001.1"/>
</dbReference>
<keyword evidence="4" id="KW-1185">Reference proteome</keyword>
<dbReference type="Proteomes" id="UP000198661">
    <property type="component" value="Unassembled WGS sequence"/>
</dbReference>
<evidence type="ECO:0000256" key="2">
    <source>
        <dbReference type="HAMAP-Rule" id="MF_01448"/>
    </source>
</evidence>
<dbReference type="EMBL" id="FOOK01000001">
    <property type="protein sequence ID" value="SFF64251.1"/>
    <property type="molecule type" value="Genomic_DNA"/>
</dbReference>
<dbReference type="STRING" id="201973.SAMN04488025_101131"/>
<proteinExistence type="inferred from homology"/>
<dbReference type="NCBIfam" id="NF010222">
    <property type="entry name" value="PRK13678.2-5"/>
    <property type="match status" value="1"/>
</dbReference>
<evidence type="ECO:0000313" key="3">
    <source>
        <dbReference type="EMBL" id="SFF64251.1"/>
    </source>
</evidence>
<evidence type="ECO:0000313" key="4">
    <source>
        <dbReference type="Proteomes" id="UP000198661"/>
    </source>
</evidence>
<comment type="similarity">
    <text evidence="1 2">Belongs to the UPF0473 family.</text>
</comment>
<accession>A0A1I2KGL4</accession>
<name>A0A1I2KGL4_9BACL</name>
<dbReference type="HAMAP" id="MF_01448">
    <property type="entry name" value="UPF0473"/>
    <property type="match status" value="1"/>
</dbReference>
<dbReference type="Pfam" id="PF06949">
    <property type="entry name" value="DUF1292"/>
    <property type="match status" value="1"/>
</dbReference>
<evidence type="ECO:0000256" key="1">
    <source>
        <dbReference type="ARBA" id="ARBA00008439"/>
    </source>
</evidence>
<organism evidence="3 4">
    <name type="scientific">Planifilum fulgidum</name>
    <dbReference type="NCBI Taxonomy" id="201973"/>
    <lineage>
        <taxon>Bacteria</taxon>
        <taxon>Bacillati</taxon>
        <taxon>Bacillota</taxon>
        <taxon>Bacilli</taxon>
        <taxon>Bacillales</taxon>
        <taxon>Thermoactinomycetaceae</taxon>
        <taxon>Planifilum</taxon>
    </lineage>
</organism>
<dbReference type="OrthoDB" id="2086132at2"/>
<protein>
    <recommendedName>
        <fullName evidence="2">UPF0473 protein SAMN04488025_101131</fullName>
    </recommendedName>
</protein>
<dbReference type="PANTHER" id="PTHR40066:SF1">
    <property type="entry name" value="UPF0473 PROTEIN CBO2561_CLC_2432"/>
    <property type="match status" value="1"/>
</dbReference>
<dbReference type="AlphaFoldDB" id="A0A1I2KGL4"/>
<dbReference type="PANTHER" id="PTHR40066">
    <property type="entry name" value="UPF0473 PROTEIN CBO2561/CLC_2432"/>
    <property type="match status" value="1"/>
</dbReference>
<dbReference type="InterPro" id="IPR009711">
    <property type="entry name" value="UPF0473"/>
</dbReference>
<reference evidence="3 4" key="1">
    <citation type="submission" date="2016-10" db="EMBL/GenBank/DDBJ databases">
        <authorList>
            <person name="de Groot N.N."/>
        </authorList>
    </citation>
    <scope>NUCLEOTIDE SEQUENCE [LARGE SCALE GENOMIC DNA]</scope>
    <source>
        <strain evidence="3 4">DSM 44945</strain>
    </source>
</reference>
<sequence length="103" mass="12230">MKNHESEPEYIYIPDEEGNEDRFEILFTFERDDTGKKYMLVTPADDDAEDAEEQEVYAFRYEEDGDNLTIHLIEDEEEWDMVEEMFHTIMEETEDEDSSSANG</sequence>